<name>A0A1Y4LCE5_9FIRM</name>
<dbReference type="AlphaFoldDB" id="A0A1Y4LCE5"/>
<dbReference type="Pfam" id="PF00881">
    <property type="entry name" value="Nitroreductase"/>
    <property type="match status" value="1"/>
</dbReference>
<dbReference type="Gene3D" id="3.40.109.10">
    <property type="entry name" value="NADH Oxidase"/>
    <property type="match status" value="1"/>
</dbReference>
<dbReference type="EMBL" id="NFKK01000001">
    <property type="protein sequence ID" value="OUP54395.1"/>
    <property type="molecule type" value="Genomic_DNA"/>
</dbReference>
<comment type="caution">
    <text evidence="4">The sequence shown here is derived from an EMBL/GenBank/DDBJ whole genome shotgun (WGS) entry which is preliminary data.</text>
</comment>
<reference evidence="5" key="1">
    <citation type="submission" date="2017-04" db="EMBL/GenBank/DDBJ databases">
        <title>Function of individual gut microbiota members based on whole genome sequencing of pure cultures obtained from chicken caecum.</title>
        <authorList>
            <person name="Medvecky M."/>
            <person name="Cejkova D."/>
            <person name="Polansky O."/>
            <person name="Karasova D."/>
            <person name="Kubasova T."/>
            <person name="Cizek A."/>
            <person name="Rychlik I."/>
        </authorList>
    </citation>
    <scope>NUCLEOTIDE SEQUENCE [LARGE SCALE GENOMIC DNA]</scope>
    <source>
        <strain evidence="5">An180</strain>
    </source>
</reference>
<proteinExistence type="inferred from homology"/>
<dbReference type="Proteomes" id="UP000195897">
    <property type="component" value="Unassembled WGS sequence"/>
</dbReference>
<evidence type="ECO:0000256" key="2">
    <source>
        <dbReference type="ARBA" id="ARBA00023002"/>
    </source>
</evidence>
<dbReference type="InterPro" id="IPR029479">
    <property type="entry name" value="Nitroreductase"/>
</dbReference>
<keyword evidence="2" id="KW-0560">Oxidoreductase</keyword>
<gene>
    <name evidence="4" type="ORF">B5F17_00415</name>
</gene>
<evidence type="ECO:0000259" key="3">
    <source>
        <dbReference type="Pfam" id="PF00881"/>
    </source>
</evidence>
<accession>A0A1Y4LCE5</accession>
<dbReference type="PANTHER" id="PTHR43673">
    <property type="entry name" value="NAD(P)H NITROREDUCTASE YDGI-RELATED"/>
    <property type="match status" value="1"/>
</dbReference>
<evidence type="ECO:0000313" key="5">
    <source>
        <dbReference type="Proteomes" id="UP000195897"/>
    </source>
</evidence>
<feature type="domain" description="Nitroreductase" evidence="3">
    <location>
        <begin position="8"/>
        <end position="154"/>
    </location>
</feature>
<sequence>MNEVLSAIHARRSTRAFTSQQVSREDLETILEAGLWAPTGMGKQLWHFSAIRNADKCLELARAVAEADNRGPAYNFYGAPCHIIVSYKRDEIHAFPDGSAAIQTMLLAAHSLGLATCWINQLRPLTDDPTIRPLLTRYGVPEDYIVIGSIALGYAAKESTPAPRKENLITITE</sequence>
<dbReference type="RefSeq" id="WP_087369777.1">
    <property type="nucleotide sequence ID" value="NZ_NFKK01000001.1"/>
</dbReference>
<dbReference type="SUPFAM" id="SSF55469">
    <property type="entry name" value="FMN-dependent nitroreductase-like"/>
    <property type="match status" value="1"/>
</dbReference>
<evidence type="ECO:0000256" key="1">
    <source>
        <dbReference type="ARBA" id="ARBA00007118"/>
    </source>
</evidence>
<dbReference type="GO" id="GO:0016491">
    <property type="term" value="F:oxidoreductase activity"/>
    <property type="evidence" value="ECO:0007669"/>
    <property type="project" value="UniProtKB-KW"/>
</dbReference>
<organism evidence="4 5">
    <name type="scientific">Butyricicoccus pullicaecorum</name>
    <dbReference type="NCBI Taxonomy" id="501571"/>
    <lineage>
        <taxon>Bacteria</taxon>
        <taxon>Bacillati</taxon>
        <taxon>Bacillota</taxon>
        <taxon>Clostridia</taxon>
        <taxon>Eubacteriales</taxon>
        <taxon>Butyricicoccaceae</taxon>
        <taxon>Butyricicoccus</taxon>
    </lineage>
</organism>
<dbReference type="InterPro" id="IPR000415">
    <property type="entry name" value="Nitroreductase-like"/>
</dbReference>
<dbReference type="CDD" id="cd02136">
    <property type="entry name" value="PnbA_NfnB-like"/>
    <property type="match status" value="1"/>
</dbReference>
<comment type="similarity">
    <text evidence="1">Belongs to the nitroreductase family.</text>
</comment>
<dbReference type="PANTHER" id="PTHR43673:SF10">
    <property type="entry name" value="NADH DEHYDROGENASE_NAD(P)H NITROREDUCTASE XCC3605-RELATED"/>
    <property type="match status" value="1"/>
</dbReference>
<protein>
    <recommendedName>
        <fullName evidence="3">Nitroreductase domain-containing protein</fullName>
    </recommendedName>
</protein>
<evidence type="ECO:0000313" key="4">
    <source>
        <dbReference type="EMBL" id="OUP54395.1"/>
    </source>
</evidence>